<accession>A0A841M991</accession>
<keyword evidence="3" id="KW-1185">Reference proteome</keyword>
<dbReference type="AlphaFoldDB" id="A0A841M991"/>
<evidence type="ECO:0000256" key="1">
    <source>
        <dbReference type="SAM" id="Phobius"/>
    </source>
</evidence>
<keyword evidence="1" id="KW-0472">Membrane</keyword>
<proteinExistence type="predicted"/>
<dbReference type="EMBL" id="JACIIU010000017">
    <property type="protein sequence ID" value="MBB6262114.1"/>
    <property type="molecule type" value="Genomic_DNA"/>
</dbReference>
<dbReference type="Proteomes" id="UP000555393">
    <property type="component" value="Unassembled WGS sequence"/>
</dbReference>
<feature type="transmembrane region" description="Helical" evidence="1">
    <location>
        <begin position="6"/>
        <end position="26"/>
    </location>
</feature>
<protein>
    <submittedName>
        <fullName evidence="2">Uncharacterized protein</fullName>
    </submittedName>
</protein>
<feature type="transmembrane region" description="Helical" evidence="1">
    <location>
        <begin position="47"/>
        <end position="66"/>
    </location>
</feature>
<keyword evidence="1" id="KW-0812">Transmembrane</keyword>
<organism evidence="2 3">
    <name type="scientific">Paenochrobactrum gallinarii</name>
    <dbReference type="NCBI Taxonomy" id="643673"/>
    <lineage>
        <taxon>Bacteria</taxon>
        <taxon>Pseudomonadati</taxon>
        <taxon>Pseudomonadota</taxon>
        <taxon>Alphaproteobacteria</taxon>
        <taxon>Hyphomicrobiales</taxon>
        <taxon>Brucellaceae</taxon>
        <taxon>Paenochrobactrum</taxon>
    </lineage>
</organism>
<evidence type="ECO:0000313" key="2">
    <source>
        <dbReference type="EMBL" id="MBB6262114.1"/>
    </source>
</evidence>
<comment type="caution">
    <text evidence="2">The sequence shown here is derived from an EMBL/GenBank/DDBJ whole genome shotgun (WGS) entry which is preliminary data.</text>
</comment>
<gene>
    <name evidence="2" type="ORF">FHS77_002682</name>
</gene>
<keyword evidence="1" id="KW-1133">Transmembrane helix</keyword>
<dbReference type="RefSeq" id="WP_184224106.1">
    <property type="nucleotide sequence ID" value="NZ_JACIIU010000017.1"/>
</dbReference>
<reference evidence="2 3" key="1">
    <citation type="submission" date="2020-08" db="EMBL/GenBank/DDBJ databases">
        <title>Genomic Encyclopedia of Type Strains, Phase IV (KMG-IV): sequencing the most valuable type-strain genomes for metagenomic binning, comparative biology and taxonomic classification.</title>
        <authorList>
            <person name="Goeker M."/>
        </authorList>
    </citation>
    <scope>NUCLEOTIDE SEQUENCE [LARGE SCALE GENOMIC DNA]</scope>
    <source>
        <strain evidence="2 3">DSM 22336</strain>
    </source>
</reference>
<evidence type="ECO:0000313" key="3">
    <source>
        <dbReference type="Proteomes" id="UP000555393"/>
    </source>
</evidence>
<sequence>MTINIVLGWWVIPAAVTAIALLISAWRSDRSYSHGLGAVGQAMANAFIFLIAIVISLIAWLIWSLAA</sequence>
<name>A0A841M991_9HYPH</name>